<dbReference type="eggNOG" id="COG3757">
    <property type="taxonomic scope" value="Bacteria"/>
</dbReference>
<dbReference type="InterPro" id="IPR036365">
    <property type="entry name" value="PGBD-like_sf"/>
</dbReference>
<accession>R4K7Q3</accession>
<dbReference type="eggNOG" id="COG3409">
    <property type="taxonomic scope" value="Bacteria"/>
</dbReference>
<evidence type="ECO:0000259" key="4">
    <source>
        <dbReference type="Pfam" id="PF01471"/>
    </source>
</evidence>
<dbReference type="SUPFAM" id="SSF51445">
    <property type="entry name" value="(Trans)glycosidases"/>
    <property type="match status" value="1"/>
</dbReference>
<feature type="domain" description="Peptidoglycan binding-like" evidence="4">
    <location>
        <begin position="281"/>
        <end position="315"/>
    </location>
</feature>
<dbReference type="GO" id="GO:0003796">
    <property type="term" value="F:lysozyme activity"/>
    <property type="evidence" value="ECO:0007669"/>
    <property type="project" value="InterPro"/>
</dbReference>
<dbReference type="InterPro" id="IPR002053">
    <property type="entry name" value="Glyco_hydro_25"/>
</dbReference>
<evidence type="ECO:0000256" key="1">
    <source>
        <dbReference type="ARBA" id="ARBA00010646"/>
    </source>
</evidence>
<feature type="domain" description="Peptidoglycan binding-like" evidence="4">
    <location>
        <begin position="197"/>
        <end position="250"/>
    </location>
</feature>
<evidence type="ECO:0000256" key="2">
    <source>
        <dbReference type="ARBA" id="ARBA00022801"/>
    </source>
</evidence>
<evidence type="ECO:0000313" key="5">
    <source>
        <dbReference type="EMBL" id="AGK96524.1"/>
    </source>
</evidence>
<organism evidence="5 6">
    <name type="scientific">Clostridium pasteurianum BC1</name>
    <dbReference type="NCBI Taxonomy" id="86416"/>
    <lineage>
        <taxon>Bacteria</taxon>
        <taxon>Bacillati</taxon>
        <taxon>Bacillota</taxon>
        <taxon>Clostridia</taxon>
        <taxon>Eubacteriales</taxon>
        <taxon>Clostridiaceae</taxon>
        <taxon>Clostridium</taxon>
    </lineage>
</organism>
<dbReference type="PANTHER" id="PTHR34135">
    <property type="entry name" value="LYSOZYME"/>
    <property type="match status" value="1"/>
</dbReference>
<dbReference type="Gene3D" id="1.10.101.10">
    <property type="entry name" value="PGBD-like superfamily/PGBD"/>
    <property type="match status" value="2"/>
</dbReference>
<dbReference type="InterPro" id="IPR017853">
    <property type="entry name" value="GH"/>
</dbReference>
<dbReference type="GO" id="GO:0016998">
    <property type="term" value="P:cell wall macromolecule catabolic process"/>
    <property type="evidence" value="ECO:0007669"/>
    <property type="project" value="InterPro"/>
</dbReference>
<dbReference type="RefSeq" id="WP_015614843.1">
    <property type="nucleotide sequence ID" value="NC_021182.1"/>
</dbReference>
<dbReference type="Gene3D" id="3.20.20.80">
    <property type="entry name" value="Glycosidases"/>
    <property type="match status" value="1"/>
</dbReference>
<reference evidence="5 6" key="1">
    <citation type="submission" date="2012-01" db="EMBL/GenBank/DDBJ databases">
        <title>Complete sequence of chromosome of Clostridium pasteurianum BC1.</title>
        <authorList>
            <consortium name="US DOE Joint Genome Institute"/>
            <person name="Lucas S."/>
            <person name="Han J."/>
            <person name="Lapidus A."/>
            <person name="Cheng J.-F."/>
            <person name="Goodwin L."/>
            <person name="Pitluck S."/>
            <person name="Peters L."/>
            <person name="Mikhailova N."/>
            <person name="Teshima H."/>
            <person name="Detter J.C."/>
            <person name="Han C."/>
            <person name="Tapia R."/>
            <person name="Land M."/>
            <person name="Hauser L."/>
            <person name="Kyrpides N."/>
            <person name="Ivanova N."/>
            <person name="Pagani I."/>
            <person name="Dunn J."/>
            <person name="Taghavi S."/>
            <person name="Francis A."/>
            <person name="van der Lelie D."/>
            <person name="Woyke T."/>
        </authorList>
    </citation>
    <scope>NUCLEOTIDE SEQUENCE [LARGE SCALE GENOMIC DNA]</scope>
    <source>
        <strain evidence="5 6">BC1</strain>
    </source>
</reference>
<dbReference type="Pfam" id="PF01183">
    <property type="entry name" value="Glyco_hydro_25"/>
    <property type="match status" value="1"/>
</dbReference>
<dbReference type="InterPro" id="IPR018077">
    <property type="entry name" value="Glyco_hydro_fam25_subgr"/>
</dbReference>
<dbReference type="AlphaFoldDB" id="R4K7Q3"/>
<name>R4K7Q3_CLOPA</name>
<dbReference type="Pfam" id="PF01471">
    <property type="entry name" value="PG_binding_1"/>
    <property type="match status" value="2"/>
</dbReference>
<dbReference type="InterPro" id="IPR002477">
    <property type="entry name" value="Peptidoglycan-bd-like"/>
</dbReference>
<evidence type="ECO:0000256" key="3">
    <source>
        <dbReference type="ARBA" id="ARBA00023295"/>
    </source>
</evidence>
<keyword evidence="2" id="KW-0378">Hydrolase</keyword>
<keyword evidence="6" id="KW-1185">Reference proteome</keyword>
<dbReference type="HOGENOM" id="CLU_044973_2_0_9"/>
<dbReference type="InterPro" id="IPR036366">
    <property type="entry name" value="PGBDSf"/>
</dbReference>
<dbReference type="SMART" id="SM00641">
    <property type="entry name" value="Glyco_25"/>
    <property type="match status" value="1"/>
</dbReference>
<dbReference type="PATRIC" id="fig|86416.3.peg.1573"/>
<sequence>MIILAMRGIDIYSGTIITDWSAIKGTGVEAVYIKATEGLTYVNPLMDSQYKNAKNQGLKVGFYHFAAKNNPVGEYRHFIDTIGNYEQDLKPVLDYEVSNPDISFLSQFMDQNPNLLLYSAHSVADKSRLPKNKIWIAEPNTAPTYTNGYAGIQYTWTGRVTGIQRNVDMNIFSIDMLLNISNLDSKTTPEQSQKTEDPTVRIIQLQLNTLLKKGLAVDGIKGPLTTAAIKEFQRIMGLSQDGIWGPKTAAVEEIYSKPEDGVSYPHYEYATRYIQMRVGAKVDGIFGNETKVQVQNWQVKHGLRADGIVGSVTWSRFLDENV</sequence>
<dbReference type="SUPFAM" id="SSF47090">
    <property type="entry name" value="PGBD-like"/>
    <property type="match status" value="2"/>
</dbReference>
<dbReference type="PANTHER" id="PTHR34135:SF2">
    <property type="entry name" value="LYSOZYME"/>
    <property type="match status" value="1"/>
</dbReference>
<dbReference type="STRING" id="86416.Clopa_1598"/>
<comment type="similarity">
    <text evidence="1">Belongs to the glycosyl hydrolase 25 family.</text>
</comment>
<gene>
    <name evidence="5" type="ORF">Clopa_1598</name>
</gene>
<dbReference type="GO" id="GO:0009253">
    <property type="term" value="P:peptidoglycan catabolic process"/>
    <property type="evidence" value="ECO:0007669"/>
    <property type="project" value="InterPro"/>
</dbReference>
<dbReference type="EMBL" id="CP003261">
    <property type="protein sequence ID" value="AGK96524.1"/>
    <property type="molecule type" value="Genomic_DNA"/>
</dbReference>
<dbReference type="Proteomes" id="UP000013523">
    <property type="component" value="Chromosome"/>
</dbReference>
<evidence type="ECO:0000313" key="6">
    <source>
        <dbReference type="Proteomes" id="UP000013523"/>
    </source>
</evidence>
<dbReference type="PROSITE" id="PS51904">
    <property type="entry name" value="GLYCOSYL_HYDROL_F25_2"/>
    <property type="match status" value="1"/>
</dbReference>
<protein>
    <submittedName>
        <fullName evidence="5">Lysozyme M1 (1,4-beta-N-acetylmuramidase)</fullName>
    </submittedName>
</protein>
<dbReference type="KEGG" id="cpas:Clopa_1598"/>
<dbReference type="GO" id="GO:0016052">
    <property type="term" value="P:carbohydrate catabolic process"/>
    <property type="evidence" value="ECO:0007669"/>
    <property type="project" value="TreeGrafter"/>
</dbReference>
<proteinExistence type="inferred from homology"/>
<keyword evidence="3" id="KW-0326">Glycosidase</keyword>